<comment type="caution">
    <text evidence="1">The sequence shown here is derived from an EMBL/GenBank/DDBJ whole genome shotgun (WGS) entry which is preliminary data.</text>
</comment>
<evidence type="ECO:0000313" key="2">
    <source>
        <dbReference type="Proteomes" id="UP001153269"/>
    </source>
</evidence>
<dbReference type="Proteomes" id="UP001153269">
    <property type="component" value="Unassembled WGS sequence"/>
</dbReference>
<organism evidence="1 2">
    <name type="scientific">Pleuronectes platessa</name>
    <name type="common">European plaice</name>
    <dbReference type="NCBI Taxonomy" id="8262"/>
    <lineage>
        <taxon>Eukaryota</taxon>
        <taxon>Metazoa</taxon>
        <taxon>Chordata</taxon>
        <taxon>Craniata</taxon>
        <taxon>Vertebrata</taxon>
        <taxon>Euteleostomi</taxon>
        <taxon>Actinopterygii</taxon>
        <taxon>Neopterygii</taxon>
        <taxon>Teleostei</taxon>
        <taxon>Neoteleostei</taxon>
        <taxon>Acanthomorphata</taxon>
        <taxon>Carangaria</taxon>
        <taxon>Pleuronectiformes</taxon>
        <taxon>Pleuronectoidei</taxon>
        <taxon>Pleuronectidae</taxon>
        <taxon>Pleuronectes</taxon>
    </lineage>
</organism>
<keyword evidence="2" id="KW-1185">Reference proteome</keyword>
<protein>
    <submittedName>
        <fullName evidence="1">Uncharacterized protein</fullName>
    </submittedName>
</protein>
<sequence length="183" mass="20262">MSINDNFAATKTPSRTHLTFLLLHPLLVPFWKLPASLRTSHCASPTSLLYPTGIVCVALLLLLTQPPDTIIFFPPAPCRTYLPFVPPSASDGSLHLGEQKRTASNGHSEYRYEAFGYFQCRLTADGERNVKAGMLKEGWTEAKCIMVGGEEFTPECSGGARRSLRLRAVTAGQRRKMTDTWCN</sequence>
<proteinExistence type="predicted"/>
<accession>A0A9N7YZ23</accession>
<dbReference type="EMBL" id="CADEAL010003112">
    <property type="protein sequence ID" value="CAB1443475.1"/>
    <property type="molecule type" value="Genomic_DNA"/>
</dbReference>
<dbReference type="AlphaFoldDB" id="A0A9N7YZ23"/>
<reference evidence="1" key="1">
    <citation type="submission" date="2020-03" db="EMBL/GenBank/DDBJ databases">
        <authorList>
            <person name="Weist P."/>
        </authorList>
    </citation>
    <scope>NUCLEOTIDE SEQUENCE</scope>
</reference>
<name>A0A9N7YZ23_PLEPL</name>
<evidence type="ECO:0000313" key="1">
    <source>
        <dbReference type="EMBL" id="CAB1443475.1"/>
    </source>
</evidence>
<gene>
    <name evidence="1" type="ORF">PLEPLA_LOCUS31191</name>
</gene>